<dbReference type="EMBL" id="WSZM01000604">
    <property type="protein sequence ID" value="KAF4031047.1"/>
    <property type="molecule type" value="Genomic_DNA"/>
</dbReference>
<comment type="caution">
    <text evidence="2">The sequence shown here is derived from an EMBL/GenBank/DDBJ whole genome shotgun (WGS) entry which is preliminary data.</text>
</comment>
<dbReference type="AlphaFoldDB" id="A0A833RR22"/>
<keyword evidence="4" id="KW-1185">Reference proteome</keyword>
<organism evidence="2 4">
    <name type="scientific">Phytophthora infestans</name>
    <name type="common">Potato late blight agent</name>
    <name type="synonym">Botrytis infestans</name>
    <dbReference type="NCBI Taxonomy" id="4787"/>
    <lineage>
        <taxon>Eukaryota</taxon>
        <taxon>Sar</taxon>
        <taxon>Stramenopiles</taxon>
        <taxon>Oomycota</taxon>
        <taxon>Peronosporomycetes</taxon>
        <taxon>Peronosporales</taxon>
        <taxon>Peronosporaceae</taxon>
        <taxon>Phytophthora</taxon>
    </lineage>
</organism>
<evidence type="ECO:0000313" key="2">
    <source>
        <dbReference type="EMBL" id="KAF4031047.1"/>
    </source>
</evidence>
<reference evidence="2" key="1">
    <citation type="submission" date="2020-04" db="EMBL/GenBank/DDBJ databases">
        <title>Hybrid Assembly of Korean Phytophthora infestans isolates.</title>
        <authorList>
            <person name="Prokchorchik M."/>
            <person name="Lee Y."/>
            <person name="Seo J."/>
            <person name="Cho J.-H."/>
            <person name="Park Y.-E."/>
            <person name="Jang D.-C."/>
            <person name="Im J.-S."/>
            <person name="Choi J.-G."/>
            <person name="Park H.-J."/>
            <person name="Lee G.-B."/>
            <person name="Lee Y.-G."/>
            <person name="Hong S.-Y."/>
            <person name="Cho K."/>
            <person name="Sohn K.H."/>
        </authorList>
    </citation>
    <scope>NUCLEOTIDE SEQUENCE</scope>
    <source>
        <strain evidence="2">KR_1_A1</strain>
        <strain evidence="3">KR_2_A2</strain>
    </source>
</reference>
<dbReference type="PROSITE" id="PS51257">
    <property type="entry name" value="PROKAR_LIPOPROTEIN"/>
    <property type="match status" value="1"/>
</dbReference>
<dbReference type="Proteomes" id="UP000704712">
    <property type="component" value="Unassembled WGS sequence"/>
</dbReference>
<evidence type="ECO:0000256" key="1">
    <source>
        <dbReference type="SAM" id="SignalP"/>
    </source>
</evidence>
<gene>
    <name evidence="2" type="ORF">GN244_ATG17143</name>
    <name evidence="3" type="ORF">GN958_ATG01706</name>
</gene>
<feature type="chain" id="PRO_5036239560" description="Secreted RxLR effector peptide protein" evidence="1">
    <location>
        <begin position="25"/>
        <end position="175"/>
    </location>
</feature>
<accession>A0A833RR22</accession>
<evidence type="ECO:0008006" key="5">
    <source>
        <dbReference type="Google" id="ProtNLM"/>
    </source>
</evidence>
<protein>
    <recommendedName>
        <fullName evidence="5">Secreted RxLR effector peptide protein</fullName>
    </recommendedName>
</protein>
<dbReference type="Proteomes" id="UP000602510">
    <property type="component" value="Unassembled WGS sequence"/>
</dbReference>
<evidence type="ECO:0000313" key="4">
    <source>
        <dbReference type="Proteomes" id="UP000602510"/>
    </source>
</evidence>
<proteinExistence type="predicted"/>
<sequence>MRFSVFVTLLVVAFVACCSNFASAENVAVASEGRRLRAEHAVPAVPAINSVGVNKDNVAKLAGGFLEKLKTNTALTKAVNAIRASDGDEVAVRQAITAFAAAKESAKMSDEGIAKISAMMADTVQKNPKSWPRLRKFAKITLGATIGGLAIYGAYKALFDRKSSTAETTTTTGSA</sequence>
<dbReference type="EMBL" id="JAACNO010000192">
    <property type="protein sequence ID" value="KAF4149165.1"/>
    <property type="molecule type" value="Genomic_DNA"/>
</dbReference>
<name>A0A833RR22_PHYIN</name>
<feature type="signal peptide" evidence="1">
    <location>
        <begin position="1"/>
        <end position="24"/>
    </location>
</feature>
<keyword evidence="1" id="KW-0732">Signal</keyword>
<evidence type="ECO:0000313" key="3">
    <source>
        <dbReference type="EMBL" id="KAF4149165.1"/>
    </source>
</evidence>